<reference evidence="8" key="1">
    <citation type="journal article" date="2023" name="bioRxiv">
        <title>Scaffold-level genome assemblies of two parasitoid biocontrol wasps reveal the parthenogenesis mechanism and an associated novel virus.</title>
        <authorList>
            <person name="Inwood S."/>
            <person name="Skelly J."/>
            <person name="Guhlin J."/>
            <person name="Harrop T."/>
            <person name="Goldson S."/>
            <person name="Dearden P."/>
        </authorList>
    </citation>
    <scope>NUCLEOTIDE SEQUENCE</scope>
    <source>
        <strain evidence="8">Irish</strain>
        <tissue evidence="8">Whole body</tissue>
    </source>
</reference>
<dbReference type="GO" id="GO:0008234">
    <property type="term" value="F:cysteine-type peptidase activity"/>
    <property type="evidence" value="ECO:0007669"/>
    <property type="project" value="UniProtKB-KW"/>
</dbReference>
<dbReference type="SMART" id="SM00645">
    <property type="entry name" value="Pept_C1"/>
    <property type="match status" value="1"/>
</dbReference>
<dbReference type="Gene3D" id="3.90.70.10">
    <property type="entry name" value="Cysteine proteinases"/>
    <property type="match status" value="1"/>
</dbReference>
<dbReference type="InterPro" id="IPR038765">
    <property type="entry name" value="Papain-like_cys_pep_sf"/>
</dbReference>
<dbReference type="FunFam" id="3.90.70.10:FF:000006">
    <property type="entry name" value="Cathepsin S"/>
    <property type="match status" value="1"/>
</dbReference>
<evidence type="ECO:0000256" key="5">
    <source>
        <dbReference type="SAM" id="SignalP"/>
    </source>
</evidence>
<keyword evidence="2" id="KW-0645">Protease</keyword>
<proteinExistence type="inferred from homology"/>
<dbReference type="Proteomes" id="UP001168990">
    <property type="component" value="Unassembled WGS sequence"/>
</dbReference>
<dbReference type="EMBL" id="JAQQBS010000002">
    <property type="protein sequence ID" value="KAK0174123.1"/>
    <property type="molecule type" value="Genomic_DNA"/>
</dbReference>
<evidence type="ECO:0000256" key="1">
    <source>
        <dbReference type="ARBA" id="ARBA00008455"/>
    </source>
</evidence>
<dbReference type="CDD" id="cd02248">
    <property type="entry name" value="Peptidase_C1A"/>
    <property type="match status" value="1"/>
</dbReference>
<comment type="similarity">
    <text evidence="1">Belongs to the peptidase C1 family.</text>
</comment>
<gene>
    <name evidence="8" type="ORF">PV328_007234</name>
</gene>
<dbReference type="PANTHER" id="PTHR12411">
    <property type="entry name" value="CYSTEINE PROTEASE FAMILY C1-RELATED"/>
    <property type="match status" value="1"/>
</dbReference>
<dbReference type="SMART" id="SM00848">
    <property type="entry name" value="Inhibitor_I29"/>
    <property type="match status" value="1"/>
</dbReference>
<dbReference type="SUPFAM" id="SSF54001">
    <property type="entry name" value="Cysteine proteinases"/>
    <property type="match status" value="1"/>
</dbReference>
<keyword evidence="9" id="KW-1185">Reference proteome</keyword>
<evidence type="ECO:0000256" key="2">
    <source>
        <dbReference type="ARBA" id="ARBA00022670"/>
    </source>
</evidence>
<dbReference type="InterPro" id="IPR013201">
    <property type="entry name" value="Prot_inhib_I29"/>
</dbReference>
<keyword evidence="5" id="KW-0732">Signal</keyword>
<accession>A0AA39FR22</accession>
<evidence type="ECO:0000313" key="9">
    <source>
        <dbReference type="Proteomes" id="UP001168990"/>
    </source>
</evidence>
<keyword evidence="4" id="KW-0788">Thiol protease</keyword>
<dbReference type="GO" id="GO:0006508">
    <property type="term" value="P:proteolysis"/>
    <property type="evidence" value="ECO:0007669"/>
    <property type="project" value="UniProtKB-KW"/>
</dbReference>
<dbReference type="AlphaFoldDB" id="A0AA39FR22"/>
<feature type="signal peptide" evidence="5">
    <location>
        <begin position="1"/>
        <end position="19"/>
    </location>
</feature>
<feature type="domain" description="Cathepsin propeptide inhibitor" evidence="7">
    <location>
        <begin position="44"/>
        <end position="103"/>
    </location>
</feature>
<evidence type="ECO:0000313" key="8">
    <source>
        <dbReference type="EMBL" id="KAK0174123.1"/>
    </source>
</evidence>
<dbReference type="InterPro" id="IPR000668">
    <property type="entry name" value="Peptidase_C1A_C"/>
</dbReference>
<sequence length="348" mass="39526">MRIPTSIFSLFLFPIICNTEDNISIFGNITKFPKCISKYLDDNWILYKIKYNKRYACGEESGKRAAWEINLLKIYEHNLMAEAGHYTYLLSDNELADLTTRQYIRAMVRLLPSPRLKCSERESTMLGAVLHDPRTIPTHFDWRKIGFNTEIIDQASCGSCYAYSIALCIQAQLFKKKKQMIPLSAQQLIDCSKITGNLGCTGGSLKNTFKYLEKAIGIMAQDVYPYVGKEGQCRFRENLSVVNITSWNILPTKNERALEAAVAKIGPIAVSINASPKTFQLYHKGIYDDPSCSSNTVNHAMLVVGYTPNEWIIKNWWGQNWGENGYMRLAKNKNRCGIANYAVYGNID</sequence>
<feature type="domain" description="Peptidase C1A papain C-terminal" evidence="6">
    <location>
        <begin position="136"/>
        <end position="346"/>
    </location>
</feature>
<evidence type="ECO:0000256" key="3">
    <source>
        <dbReference type="ARBA" id="ARBA00022801"/>
    </source>
</evidence>
<comment type="caution">
    <text evidence="8">The sequence shown here is derived from an EMBL/GenBank/DDBJ whole genome shotgun (WGS) entry which is preliminary data.</text>
</comment>
<dbReference type="InterPro" id="IPR013128">
    <property type="entry name" value="Peptidase_C1A"/>
</dbReference>
<name>A0AA39FR22_9HYME</name>
<dbReference type="Pfam" id="PF00112">
    <property type="entry name" value="Peptidase_C1"/>
    <property type="match status" value="1"/>
</dbReference>
<dbReference type="Pfam" id="PF08246">
    <property type="entry name" value="Inhibitor_I29"/>
    <property type="match status" value="1"/>
</dbReference>
<keyword evidence="3" id="KW-0378">Hydrolase</keyword>
<feature type="chain" id="PRO_5041286617" evidence="5">
    <location>
        <begin position="20"/>
        <end position="348"/>
    </location>
</feature>
<dbReference type="InterPro" id="IPR039417">
    <property type="entry name" value="Peptidase_C1A_papain-like"/>
</dbReference>
<reference evidence="8" key="2">
    <citation type="submission" date="2023-03" db="EMBL/GenBank/DDBJ databases">
        <authorList>
            <person name="Inwood S.N."/>
            <person name="Skelly J.G."/>
            <person name="Guhlin J."/>
            <person name="Harrop T.W.R."/>
            <person name="Goldson S.G."/>
            <person name="Dearden P.K."/>
        </authorList>
    </citation>
    <scope>NUCLEOTIDE SEQUENCE</scope>
    <source>
        <strain evidence="8">Irish</strain>
        <tissue evidence="8">Whole body</tissue>
    </source>
</reference>
<evidence type="ECO:0000259" key="7">
    <source>
        <dbReference type="SMART" id="SM00848"/>
    </source>
</evidence>
<evidence type="ECO:0000259" key="6">
    <source>
        <dbReference type="SMART" id="SM00645"/>
    </source>
</evidence>
<organism evidence="8 9">
    <name type="scientific">Microctonus aethiopoides</name>
    <dbReference type="NCBI Taxonomy" id="144406"/>
    <lineage>
        <taxon>Eukaryota</taxon>
        <taxon>Metazoa</taxon>
        <taxon>Ecdysozoa</taxon>
        <taxon>Arthropoda</taxon>
        <taxon>Hexapoda</taxon>
        <taxon>Insecta</taxon>
        <taxon>Pterygota</taxon>
        <taxon>Neoptera</taxon>
        <taxon>Endopterygota</taxon>
        <taxon>Hymenoptera</taxon>
        <taxon>Apocrita</taxon>
        <taxon>Ichneumonoidea</taxon>
        <taxon>Braconidae</taxon>
        <taxon>Euphorinae</taxon>
        <taxon>Microctonus</taxon>
    </lineage>
</organism>
<protein>
    <submittedName>
        <fullName evidence="8">Uncharacterized protein</fullName>
    </submittedName>
</protein>
<evidence type="ECO:0000256" key="4">
    <source>
        <dbReference type="ARBA" id="ARBA00022807"/>
    </source>
</evidence>